<dbReference type="FunFam" id="1.25.40.10:FF:000442">
    <property type="entry name" value="Pentatricopeptide repeat-containing protein At3g49710"/>
    <property type="match status" value="1"/>
</dbReference>
<dbReference type="Proteomes" id="UP000087766">
    <property type="component" value="Chromosome 2"/>
</dbReference>
<feature type="repeat" description="PPR" evidence="2">
    <location>
        <begin position="90"/>
        <end position="125"/>
    </location>
</feature>
<dbReference type="InterPro" id="IPR011990">
    <property type="entry name" value="TPR-like_helical_dom_sf"/>
</dbReference>
<keyword evidence="3" id="KW-1185">Reference proteome</keyword>
<evidence type="ECO:0000256" key="1">
    <source>
        <dbReference type="ARBA" id="ARBA00022737"/>
    </source>
</evidence>
<dbReference type="Pfam" id="PF01535">
    <property type="entry name" value="PPR"/>
    <property type="match status" value="8"/>
</dbReference>
<dbReference type="PANTHER" id="PTHR47926">
    <property type="entry name" value="PENTATRICOPEPTIDE REPEAT-CONTAINING PROTEIN"/>
    <property type="match status" value="1"/>
</dbReference>
<dbReference type="AlphaFoldDB" id="A0A1S3VUV3"/>
<dbReference type="InterPro" id="IPR046960">
    <property type="entry name" value="PPR_At4g14850-like_plant"/>
</dbReference>
<evidence type="ECO:0000313" key="4">
    <source>
        <dbReference type="RefSeq" id="XP_014521839.1"/>
    </source>
</evidence>
<dbReference type="InterPro" id="IPR002885">
    <property type="entry name" value="PPR_rpt"/>
</dbReference>
<dbReference type="KEGG" id="vra:106778390"/>
<reference evidence="3" key="1">
    <citation type="journal article" date="2014" name="Nat. Commun.">
        <title>Genome sequence of mungbean and insights into evolution within Vigna species.</title>
        <authorList>
            <person name="Kang Y.J."/>
            <person name="Kim S.K."/>
            <person name="Kim M.Y."/>
            <person name="Lestari P."/>
            <person name="Kim K.H."/>
            <person name="Ha B.K."/>
            <person name="Jun T.H."/>
            <person name="Hwang W.J."/>
            <person name="Lee T."/>
            <person name="Lee J."/>
            <person name="Shim S."/>
            <person name="Yoon M.Y."/>
            <person name="Jang Y.E."/>
            <person name="Han K.S."/>
            <person name="Taeprayoon P."/>
            <person name="Yoon N."/>
            <person name="Somta P."/>
            <person name="Tanya P."/>
            <person name="Kim K.S."/>
            <person name="Gwag J.G."/>
            <person name="Moon J.K."/>
            <person name="Lee Y.H."/>
            <person name="Park B.S."/>
            <person name="Bombarely A."/>
            <person name="Doyle J.J."/>
            <person name="Jackson S.A."/>
            <person name="Schafleitner R."/>
            <person name="Srinives P."/>
            <person name="Varshney R.K."/>
            <person name="Lee S.H."/>
        </authorList>
    </citation>
    <scope>NUCLEOTIDE SEQUENCE [LARGE SCALE GENOMIC DNA]</scope>
    <source>
        <strain evidence="3">cv. VC1973A</strain>
    </source>
</reference>
<accession>A0A1S3VUV3</accession>
<reference evidence="4" key="2">
    <citation type="submission" date="2025-08" db="UniProtKB">
        <authorList>
            <consortium name="RefSeq"/>
        </authorList>
    </citation>
    <scope>IDENTIFICATION</scope>
    <source>
        <tissue evidence="4">Leaf</tissue>
    </source>
</reference>
<organism evidence="3 4">
    <name type="scientific">Vigna radiata var. radiata</name>
    <name type="common">Mung bean</name>
    <name type="synonym">Phaseolus aureus</name>
    <dbReference type="NCBI Taxonomy" id="3916"/>
    <lineage>
        <taxon>Eukaryota</taxon>
        <taxon>Viridiplantae</taxon>
        <taxon>Streptophyta</taxon>
        <taxon>Embryophyta</taxon>
        <taxon>Tracheophyta</taxon>
        <taxon>Spermatophyta</taxon>
        <taxon>Magnoliopsida</taxon>
        <taxon>eudicotyledons</taxon>
        <taxon>Gunneridae</taxon>
        <taxon>Pentapetalae</taxon>
        <taxon>rosids</taxon>
        <taxon>fabids</taxon>
        <taxon>Fabales</taxon>
        <taxon>Fabaceae</taxon>
        <taxon>Papilionoideae</taxon>
        <taxon>50 kb inversion clade</taxon>
        <taxon>NPAAA clade</taxon>
        <taxon>indigoferoid/millettioid clade</taxon>
        <taxon>Phaseoleae</taxon>
        <taxon>Vigna</taxon>
    </lineage>
</organism>
<dbReference type="OrthoDB" id="198885at2759"/>
<gene>
    <name evidence="4" type="primary">LOC106778390</name>
</gene>
<feature type="repeat" description="PPR" evidence="2">
    <location>
        <begin position="463"/>
        <end position="497"/>
    </location>
</feature>
<dbReference type="Gene3D" id="1.25.40.10">
    <property type="entry name" value="Tetratricopeptide repeat domain"/>
    <property type="match status" value="4"/>
</dbReference>
<feature type="repeat" description="PPR" evidence="2">
    <location>
        <begin position="227"/>
        <end position="261"/>
    </location>
</feature>
<dbReference type="GO" id="GO:0009451">
    <property type="term" value="P:RNA modification"/>
    <property type="evidence" value="ECO:0007669"/>
    <property type="project" value="InterPro"/>
</dbReference>
<dbReference type="Pfam" id="PF20431">
    <property type="entry name" value="E_motif"/>
    <property type="match status" value="1"/>
</dbReference>
<feature type="repeat" description="PPR" evidence="2">
    <location>
        <begin position="328"/>
        <end position="362"/>
    </location>
</feature>
<dbReference type="PROSITE" id="PS51375">
    <property type="entry name" value="PPR"/>
    <property type="match status" value="5"/>
</dbReference>
<dbReference type="RefSeq" id="XP_014521839.1">
    <property type="nucleotide sequence ID" value="XM_014666353.1"/>
</dbReference>
<keyword evidence="1" id="KW-0677">Repeat</keyword>
<dbReference type="FunFam" id="1.25.40.10:FF:000090">
    <property type="entry name" value="Pentatricopeptide repeat-containing protein, chloroplastic"/>
    <property type="match status" value="1"/>
</dbReference>
<evidence type="ECO:0000313" key="3">
    <source>
        <dbReference type="Proteomes" id="UP000087766"/>
    </source>
</evidence>
<dbReference type="GeneID" id="106778390"/>
<name>A0A1S3VUV3_VIGRR</name>
<protein>
    <submittedName>
        <fullName evidence="4">Pentatricopeptide repeat-containing protein At3g18840</fullName>
    </submittedName>
</protein>
<sequence length="771" mass="86108">MVIRPLRVRDALVYRDHVQAIKSGLVSSIFTCNQLIHLYSNHGLLEEAHKLFDEIPHPNVFSWNAIIMAYIKANNLPHAQALFDSASHRDLVSYNSMLSAYVGSHGYETEALDLFIRMQSARDRIGIDEFTLTTMLNLAAKLRVLLYGKQMHSYMVKTANDLSKFALSSLIDMYSKCGSFQDACTTFSGCDGMVDLISKNAMVAACCREKKMTMALNIFWKNPELNDTVSWNTLIAGYAQNGYVEKSLTLFVVMTENGIGFNEHTLASVLSACTGIKCLKLGKSVHARVLKNGCSSNKFISSGIIDFYSKCGNIRYAELVNAEIEIKSPFSVASLIAGYSSQGNMKEAQRLFDSLLERNSVVWTALCSGYVKSQQCEEVFRLFKEFLTKEAVVPDTAIIISVLGACAIQATLSLGKESHAYILRMRLHVDKKLLSALIDMYSKCGNVTYAEKIFQLVTDSDRDAILYNIMIAGYAHHGYENKAIYLFQEMLNKSVKPDAVTFIALLSACRHSGSVELGEQFFISMEQDYNVLPEIYHYACMVDMYGRANKLEKAVKFMRKIPIPIDATIWGAFLNACQMSSDTALVKRAEEELLKVEAGNGSRYVQLANAYAATGKWDEMGRIRKKMRGYEAKKLAGCSWIFVENGIHVFTSGDTSHSKADAIYSTLMRLNGKLYLSFVELNQLNEIQAVSVKAVIQGGKGGALQSTRPTVSHIWWHMEHDEGLMLRDYETPLIPPWCVGAAMGDLKRANGNKETCLEFLCSISVFKHVRS</sequence>
<feature type="repeat" description="PPR" evidence="2">
    <location>
        <begin position="28"/>
        <end position="62"/>
    </location>
</feature>
<dbReference type="GO" id="GO:0003723">
    <property type="term" value="F:RNA binding"/>
    <property type="evidence" value="ECO:0007669"/>
    <property type="project" value="InterPro"/>
</dbReference>
<evidence type="ECO:0000256" key="2">
    <source>
        <dbReference type="PROSITE-ProRule" id="PRU00708"/>
    </source>
</evidence>
<dbReference type="Pfam" id="PF13041">
    <property type="entry name" value="PPR_2"/>
    <property type="match status" value="2"/>
</dbReference>
<dbReference type="NCBIfam" id="TIGR00756">
    <property type="entry name" value="PPR"/>
    <property type="match status" value="3"/>
</dbReference>
<dbReference type="InterPro" id="IPR046848">
    <property type="entry name" value="E_motif"/>
</dbReference>
<dbReference type="PANTHER" id="PTHR47926:SF387">
    <property type="entry name" value="PENTATRICOPEPTIDE REPEAT-CONTAINING PROTEIN"/>
    <property type="match status" value="1"/>
</dbReference>
<proteinExistence type="predicted"/>